<organism evidence="1 2">
    <name type="scientific">Leptidea sinapis</name>
    <dbReference type="NCBI Taxonomy" id="189913"/>
    <lineage>
        <taxon>Eukaryota</taxon>
        <taxon>Metazoa</taxon>
        <taxon>Ecdysozoa</taxon>
        <taxon>Arthropoda</taxon>
        <taxon>Hexapoda</taxon>
        <taxon>Insecta</taxon>
        <taxon>Pterygota</taxon>
        <taxon>Neoptera</taxon>
        <taxon>Endopterygota</taxon>
        <taxon>Lepidoptera</taxon>
        <taxon>Glossata</taxon>
        <taxon>Ditrysia</taxon>
        <taxon>Papilionoidea</taxon>
        <taxon>Pieridae</taxon>
        <taxon>Dismorphiinae</taxon>
        <taxon>Leptidea</taxon>
    </lineage>
</organism>
<name>A0A5E4Q8H2_9NEOP</name>
<evidence type="ECO:0000313" key="1">
    <source>
        <dbReference type="EMBL" id="VVC93663.1"/>
    </source>
</evidence>
<dbReference type="Proteomes" id="UP000324832">
    <property type="component" value="Unassembled WGS sequence"/>
</dbReference>
<reference evidence="1 2" key="1">
    <citation type="submission" date="2017-07" db="EMBL/GenBank/DDBJ databases">
        <authorList>
            <person name="Talla V."/>
            <person name="Backstrom N."/>
        </authorList>
    </citation>
    <scope>NUCLEOTIDE SEQUENCE [LARGE SCALE GENOMIC DNA]</scope>
</reference>
<dbReference type="AlphaFoldDB" id="A0A5E4Q8H2"/>
<evidence type="ECO:0000313" key="2">
    <source>
        <dbReference type="Proteomes" id="UP000324832"/>
    </source>
</evidence>
<proteinExistence type="predicted"/>
<protein>
    <submittedName>
        <fullName evidence="1">Uncharacterized protein</fullName>
    </submittedName>
</protein>
<gene>
    <name evidence="1" type="ORF">LSINAPIS_LOCUS5805</name>
</gene>
<keyword evidence="2" id="KW-1185">Reference proteome</keyword>
<accession>A0A5E4Q8H2</accession>
<sequence length="68" mass="8060">MAKKKQELFIDINTQRDFNYILDHNKDQLICIEVYCSFAGPSDEVEALSRFRDQSQPVYLFILLLFVE</sequence>
<dbReference type="EMBL" id="FZQP02001726">
    <property type="protein sequence ID" value="VVC93663.1"/>
    <property type="molecule type" value="Genomic_DNA"/>
</dbReference>